<dbReference type="GO" id="GO:0008360">
    <property type="term" value="P:regulation of cell shape"/>
    <property type="evidence" value="ECO:0007669"/>
    <property type="project" value="TreeGrafter"/>
</dbReference>
<dbReference type="Pfam" id="PF02181">
    <property type="entry name" value="FH2"/>
    <property type="match status" value="1"/>
</dbReference>
<dbReference type="Gene3D" id="1.10.238.150">
    <property type="entry name" value="Formin, FH3 diaphanous domain"/>
    <property type="match status" value="1"/>
</dbReference>
<feature type="compositionally biased region" description="Low complexity" evidence="3">
    <location>
        <begin position="386"/>
        <end position="398"/>
    </location>
</feature>
<evidence type="ECO:0000256" key="3">
    <source>
        <dbReference type="SAM" id="MobiDB-lite"/>
    </source>
</evidence>
<gene>
    <name evidence="5" type="ORF">AMSG_09000</name>
</gene>
<dbReference type="InterPro" id="IPR016024">
    <property type="entry name" value="ARM-type_fold"/>
</dbReference>
<dbReference type="SUPFAM" id="SSF48371">
    <property type="entry name" value="ARM repeat"/>
    <property type="match status" value="1"/>
</dbReference>
<dbReference type="PANTHER" id="PTHR45857">
    <property type="entry name" value="FORMIN-LIKE PROTEIN"/>
    <property type="match status" value="1"/>
</dbReference>
<dbReference type="GO" id="GO:0005829">
    <property type="term" value="C:cytosol"/>
    <property type="evidence" value="ECO:0007669"/>
    <property type="project" value="TreeGrafter"/>
</dbReference>
<dbReference type="EMBL" id="GL349476">
    <property type="protein sequence ID" value="KNC52852.1"/>
    <property type="molecule type" value="Genomic_DNA"/>
</dbReference>
<feature type="coiled-coil region" evidence="2">
    <location>
        <begin position="795"/>
        <end position="822"/>
    </location>
</feature>
<dbReference type="eggNOG" id="KOG1923">
    <property type="taxonomic scope" value="Eukaryota"/>
</dbReference>
<dbReference type="InterPro" id="IPR010472">
    <property type="entry name" value="FH3_dom"/>
</dbReference>
<feature type="region of interest" description="Disordered" evidence="3">
    <location>
        <begin position="383"/>
        <end position="420"/>
    </location>
</feature>
<dbReference type="SUPFAM" id="SSF101447">
    <property type="entry name" value="Formin homology 2 domain (FH2 domain)"/>
    <property type="match status" value="1"/>
</dbReference>
<dbReference type="PANTHER" id="PTHR45857:SF4">
    <property type="entry name" value="FORMIN-LIKE PROTEIN"/>
    <property type="match status" value="1"/>
</dbReference>
<dbReference type="STRING" id="461836.A0A0L0DKL4"/>
<dbReference type="Gene3D" id="1.20.58.2220">
    <property type="entry name" value="Formin, FH2 domain"/>
    <property type="match status" value="1"/>
</dbReference>
<dbReference type="SMART" id="SM00498">
    <property type="entry name" value="FH2"/>
    <property type="match status" value="1"/>
</dbReference>
<feature type="compositionally biased region" description="Pro residues" evidence="3">
    <location>
        <begin position="941"/>
        <end position="961"/>
    </location>
</feature>
<dbReference type="Pfam" id="PF06367">
    <property type="entry name" value="Drf_FH3"/>
    <property type="match status" value="1"/>
</dbReference>
<evidence type="ECO:0000256" key="1">
    <source>
        <dbReference type="ARBA" id="ARBA00023449"/>
    </source>
</evidence>
<dbReference type="GO" id="GO:0051015">
    <property type="term" value="F:actin filament binding"/>
    <property type="evidence" value="ECO:0007669"/>
    <property type="project" value="TreeGrafter"/>
</dbReference>
<evidence type="ECO:0000313" key="5">
    <source>
        <dbReference type="EMBL" id="KNC52852.1"/>
    </source>
</evidence>
<dbReference type="InterPro" id="IPR042201">
    <property type="entry name" value="FH2_Formin_sf"/>
</dbReference>
<organism evidence="5 6">
    <name type="scientific">Thecamonas trahens ATCC 50062</name>
    <dbReference type="NCBI Taxonomy" id="461836"/>
    <lineage>
        <taxon>Eukaryota</taxon>
        <taxon>Apusozoa</taxon>
        <taxon>Apusomonadida</taxon>
        <taxon>Apusomonadidae</taxon>
        <taxon>Thecamonas</taxon>
    </lineage>
</organism>
<dbReference type="Gene3D" id="1.25.10.10">
    <property type="entry name" value="Leucine-rich Repeat Variant"/>
    <property type="match status" value="1"/>
</dbReference>
<name>A0A0L0DKL4_THETB</name>
<accession>A0A0L0DKL4</accession>
<protein>
    <recommendedName>
        <fullName evidence="4">FH2 domain-containing protein</fullName>
    </recommendedName>
</protein>
<feature type="region of interest" description="Disordered" evidence="3">
    <location>
        <begin position="918"/>
        <end position="971"/>
    </location>
</feature>
<feature type="compositionally biased region" description="Basic residues" evidence="3">
    <location>
        <begin position="399"/>
        <end position="418"/>
    </location>
</feature>
<evidence type="ECO:0000256" key="2">
    <source>
        <dbReference type="SAM" id="Coils"/>
    </source>
</evidence>
<comment type="similarity">
    <text evidence="1">Belongs to the formin homology family.</text>
</comment>
<dbReference type="RefSeq" id="XP_013754954.1">
    <property type="nucleotide sequence ID" value="XM_013899500.1"/>
</dbReference>
<dbReference type="GeneID" id="25567562"/>
<dbReference type="GO" id="GO:0030866">
    <property type="term" value="P:cortical actin cytoskeleton organization"/>
    <property type="evidence" value="ECO:0007669"/>
    <property type="project" value="TreeGrafter"/>
</dbReference>
<dbReference type="InterPro" id="IPR015425">
    <property type="entry name" value="FH2_Formin"/>
</dbReference>
<dbReference type="Proteomes" id="UP000054408">
    <property type="component" value="Unassembled WGS sequence"/>
</dbReference>
<reference evidence="5 6" key="1">
    <citation type="submission" date="2010-05" db="EMBL/GenBank/DDBJ databases">
        <title>The Genome Sequence of Thecamonas trahens ATCC 50062.</title>
        <authorList>
            <consortium name="The Broad Institute Genome Sequencing Platform"/>
            <person name="Russ C."/>
            <person name="Cuomo C."/>
            <person name="Shea T."/>
            <person name="Young S.K."/>
            <person name="Zeng Q."/>
            <person name="Koehrsen M."/>
            <person name="Haas B."/>
            <person name="Borodovsky M."/>
            <person name="Guigo R."/>
            <person name="Alvarado L."/>
            <person name="Berlin A."/>
            <person name="Bochicchio J."/>
            <person name="Borenstein D."/>
            <person name="Chapman S."/>
            <person name="Chen Z."/>
            <person name="Freedman E."/>
            <person name="Gellesch M."/>
            <person name="Goldberg J."/>
            <person name="Griggs A."/>
            <person name="Gujja S."/>
            <person name="Heilman E."/>
            <person name="Heiman D."/>
            <person name="Hepburn T."/>
            <person name="Howarth C."/>
            <person name="Jen D."/>
            <person name="Larson L."/>
            <person name="Mehta T."/>
            <person name="Park D."/>
            <person name="Pearson M."/>
            <person name="Roberts A."/>
            <person name="Saif S."/>
            <person name="Shenoy N."/>
            <person name="Sisk P."/>
            <person name="Stolte C."/>
            <person name="Sykes S."/>
            <person name="Thomson T."/>
            <person name="Walk T."/>
            <person name="White J."/>
            <person name="Yandava C."/>
            <person name="Burger G."/>
            <person name="Gray M.W."/>
            <person name="Holland P.W.H."/>
            <person name="King N."/>
            <person name="Lang F.B.F."/>
            <person name="Roger A.J."/>
            <person name="Ruiz-Trillo I."/>
            <person name="Lander E."/>
            <person name="Nusbaum C."/>
        </authorList>
    </citation>
    <scope>NUCLEOTIDE SEQUENCE [LARGE SCALE GENOMIC DNA]</scope>
    <source>
        <strain evidence="5 6">ATCC 50062</strain>
    </source>
</reference>
<keyword evidence="6" id="KW-1185">Reference proteome</keyword>
<dbReference type="OrthoDB" id="1668162at2759"/>
<dbReference type="InterPro" id="IPR011989">
    <property type="entry name" value="ARM-like"/>
</dbReference>
<evidence type="ECO:0000313" key="6">
    <source>
        <dbReference type="Proteomes" id="UP000054408"/>
    </source>
</evidence>
<dbReference type="PROSITE" id="PS51444">
    <property type="entry name" value="FH2"/>
    <property type="match status" value="1"/>
</dbReference>
<keyword evidence="2" id="KW-0175">Coiled coil</keyword>
<dbReference type="GO" id="GO:0016477">
    <property type="term" value="P:cell migration"/>
    <property type="evidence" value="ECO:0007669"/>
    <property type="project" value="TreeGrafter"/>
</dbReference>
<dbReference type="InterPro" id="IPR043592">
    <property type="entry name" value="FMNL_animal"/>
</dbReference>
<sequence>MAHSPLHLRVGSTVSVDAEARGRVMAAVPLSGGGLGRAWLGFAVCLTDSAAASSLSPAGLAASCRTVLALASAVSSSFVRDPPHQTLGLLKDVLIAARRLYDAVPAAGSAGRIRSGLGDAARVLKLAYRTCRRVGELLAWAEAKAALAGNLDADWSQNVDAAVSDALETSLYIADDSSNSSPGHTVALDEPVTTELLTRAAGCEAAADRVLASDALVDLLALGNSPVTQDPTSGLSLDTVVQHVVRARASVRSAIETLRKRLASTTARTLLSNAIHELCVACRLLHAHLALIKRSTSASSAHPAVVRARAGSDAASSVGSYATALTREVSSPTGSNVSLNSTSPMLSRRPLGLAYAESVATLSDHSGTSPLQRRRRCVSCSDLDESSISSDAESGSPKAKSKTKAKAKKRLKKKRKLTDRKTPLPMAARRMASMSALKMASVLDKLGRGEPELAGSLVRTPDHVTSLGEKEAGHVNLNPSTNSRISYLMTLLQVSPGPKSLAQIRKAFARESKAWRSDFAAAGGVSALFDLANMVSSVVAAVADDVVLAEDLTATILQLTEADGGAELIATHPSHLASLVRLLVCETEVGTGPSVTAAALILTRVVDAGHGGAVHDALRSVQAELGRASVIVDALAMHAGDSGTACAVVSLTNALLASFPRLAPRVAVRTTLIDAGIGHQLTVVETHAGASLAPIDAFHHAWEDDTAALSVAGLDLTSPVAVCKALAASLRTTEAWPLFVSLMERLLAVPTDGTRGLSAWSALVDTLDAALALDGPGVNEPLAKLKDAIEQRSGLENLRAERDEALSTVTQLENHIQALLARAPEEIAIEVASYRAQRAKMSAVLACQAQMAAEQRAADATRAAQQLDRWKAKHDKSMAALNAMAKELRTLKLRLGFVKQPSVSTVVAAAVGPEPNVALTEPSADAPLPPLPGDAIQEAAAPPPPPKSIPPPPPPPPPPPGSAAGGSNASVTRVAPTEEGGFWTVDGWEVANVPMRKLMCLPLRDVAGTVFADLDEAAEDEALDEMLEEVLDLHDLERAFAARAAKPVASAAKSEKSSSDHVELLDPSRARNIDILLSQFKGWNLSQIRNAILEWDTQVLTPQRVRALVRAAPSDAETEVLTEYTGPRASLPRPVKFMYELVSVAMLSERLSVMVFLDEAPGHVLDVSHDLVSVAGALHALDTCTSLMSLLRVVRRIVNFMGGASKSRPVAGFRLSVLTRLADVRAADGSTTLLHYLVERVADAAPHLGRFVQELGLLEHAASKPLTGYIAPNVRVLARDLELVNATLQQLPADDPIVVKARPAVADITDRIHHLHTVLAEANADYARLAIRFGEKADVDAEDFLGVLVRFRAQWIRAEADLERAAKVRDAAAKRAALADTLRAVKAKANRRGNVQPRLAPSTI</sequence>
<evidence type="ECO:0000259" key="4">
    <source>
        <dbReference type="PROSITE" id="PS51444"/>
    </source>
</evidence>
<feature type="domain" description="FH2" evidence="4">
    <location>
        <begin position="985"/>
        <end position="1381"/>
    </location>
</feature>
<proteinExistence type="inferred from homology"/>